<dbReference type="SUPFAM" id="SSF74942">
    <property type="entry name" value="YhbC-like, C-terminal domain"/>
    <property type="match status" value="1"/>
</dbReference>
<evidence type="ECO:0000256" key="1">
    <source>
        <dbReference type="ARBA" id="ARBA00022490"/>
    </source>
</evidence>
<evidence type="ECO:0000313" key="6">
    <source>
        <dbReference type="EMBL" id="QNJ95648.1"/>
    </source>
</evidence>
<feature type="domain" description="Ribosome maturation factor RimP C-terminal" evidence="5">
    <location>
        <begin position="139"/>
        <end position="204"/>
    </location>
</feature>
<dbReference type="InterPro" id="IPR036847">
    <property type="entry name" value="RimP_C_sf"/>
</dbReference>
<dbReference type="InterPro" id="IPR035956">
    <property type="entry name" value="RimP_N_sf"/>
</dbReference>
<accession>A0A7G8PMT2</accession>
<dbReference type="HAMAP" id="MF_01077">
    <property type="entry name" value="RimP"/>
    <property type="match status" value="1"/>
</dbReference>
<dbReference type="GO" id="GO:0006412">
    <property type="term" value="P:translation"/>
    <property type="evidence" value="ECO:0007669"/>
    <property type="project" value="TreeGrafter"/>
</dbReference>
<dbReference type="Proteomes" id="UP000515498">
    <property type="component" value="Chromosome"/>
</dbReference>
<evidence type="ECO:0000256" key="3">
    <source>
        <dbReference type="HAMAP-Rule" id="MF_01077"/>
    </source>
</evidence>
<organism evidence="6 7">
    <name type="scientific">Mycolicibacterium fluoranthenivorans</name>
    <dbReference type="NCBI Taxonomy" id="258505"/>
    <lineage>
        <taxon>Bacteria</taxon>
        <taxon>Bacillati</taxon>
        <taxon>Actinomycetota</taxon>
        <taxon>Actinomycetes</taxon>
        <taxon>Mycobacteriales</taxon>
        <taxon>Mycobacteriaceae</taxon>
        <taxon>Mycolicibacterium</taxon>
    </lineage>
</organism>
<sequence>MVGGAVRCAAVRLAKAQPRLAYRLVTDYSVTPSLECVRTTQDEELAVAPDVPLLPTQKQVLELLDGEFARAGYEIEDVVVNSSTRPPRITVIADSDDGLDLEAIAALSRIASPLLDALDSADTAPYVLEITSRGVDRPLTEEKHFRRARTRKVEVVLEDGSVVTGRIGHVGDGAVRLVIADRGKLSVRELKLSEIAKAVVQVEFSPPNQRELDLVEQSGKGGDA</sequence>
<gene>
    <name evidence="3 6" type="primary">rimP</name>
    <name evidence="6" type="ORF">HZU40_16350</name>
</gene>
<dbReference type="Pfam" id="PF02576">
    <property type="entry name" value="RimP_N"/>
    <property type="match status" value="1"/>
</dbReference>
<proteinExistence type="inferred from homology"/>
<dbReference type="AlphaFoldDB" id="A0A7G8PMT2"/>
<evidence type="ECO:0000256" key="2">
    <source>
        <dbReference type="ARBA" id="ARBA00022517"/>
    </source>
</evidence>
<feature type="domain" description="Ribosome maturation factor RimP N-terminal" evidence="4">
    <location>
        <begin position="69"/>
        <end position="136"/>
    </location>
</feature>
<evidence type="ECO:0000259" key="4">
    <source>
        <dbReference type="Pfam" id="PF02576"/>
    </source>
</evidence>
<dbReference type="GO" id="GO:0005829">
    <property type="term" value="C:cytosol"/>
    <property type="evidence" value="ECO:0007669"/>
    <property type="project" value="TreeGrafter"/>
</dbReference>
<dbReference type="InterPro" id="IPR003728">
    <property type="entry name" value="Ribosome_maturation_RimP"/>
</dbReference>
<dbReference type="Pfam" id="PF17384">
    <property type="entry name" value="DUF150_C"/>
    <property type="match status" value="1"/>
</dbReference>
<dbReference type="CDD" id="cd01734">
    <property type="entry name" value="YlxS_C"/>
    <property type="match status" value="1"/>
</dbReference>
<dbReference type="Gene3D" id="3.30.300.70">
    <property type="entry name" value="RimP-like superfamily, N-terminal"/>
    <property type="match status" value="1"/>
</dbReference>
<comment type="similarity">
    <text evidence="3">Belongs to the RimP family.</text>
</comment>
<dbReference type="PANTHER" id="PTHR33867:SF1">
    <property type="entry name" value="RIBOSOME MATURATION FACTOR RIMP"/>
    <property type="match status" value="1"/>
</dbReference>
<comment type="subcellular location">
    <subcellularLocation>
        <location evidence="3">Cytoplasm</location>
    </subcellularLocation>
</comment>
<dbReference type="InterPro" id="IPR028998">
    <property type="entry name" value="RimP_C"/>
</dbReference>
<dbReference type="InterPro" id="IPR028989">
    <property type="entry name" value="RimP_N"/>
</dbReference>
<dbReference type="KEGG" id="mflu:HZU40_16350"/>
<dbReference type="SUPFAM" id="SSF75420">
    <property type="entry name" value="YhbC-like, N-terminal domain"/>
    <property type="match status" value="1"/>
</dbReference>
<name>A0A7G8PMT2_9MYCO</name>
<dbReference type="EMBL" id="CP059894">
    <property type="protein sequence ID" value="QNJ95648.1"/>
    <property type="molecule type" value="Genomic_DNA"/>
</dbReference>
<evidence type="ECO:0000313" key="7">
    <source>
        <dbReference type="Proteomes" id="UP000515498"/>
    </source>
</evidence>
<keyword evidence="1 3" id="KW-0963">Cytoplasm</keyword>
<dbReference type="PANTHER" id="PTHR33867">
    <property type="entry name" value="RIBOSOME MATURATION FACTOR RIMP"/>
    <property type="match status" value="1"/>
</dbReference>
<comment type="function">
    <text evidence="3">Required for maturation of 30S ribosomal subunits.</text>
</comment>
<evidence type="ECO:0000259" key="5">
    <source>
        <dbReference type="Pfam" id="PF17384"/>
    </source>
</evidence>
<protein>
    <recommendedName>
        <fullName evidence="3">Ribosome maturation factor RimP</fullName>
    </recommendedName>
</protein>
<keyword evidence="2 3" id="KW-0690">Ribosome biogenesis</keyword>
<reference evidence="6 7" key="1">
    <citation type="submission" date="2020-07" db="EMBL/GenBank/DDBJ databases">
        <title>Draft genome sequence of four isobutane-metabolizing strains capable of cometabolically degrading diverse ether contaminants.</title>
        <authorList>
            <person name="Chen W."/>
            <person name="Faulkner N."/>
            <person name="Smith C."/>
            <person name="Hyman M."/>
        </authorList>
    </citation>
    <scope>NUCLEOTIDE SEQUENCE [LARGE SCALE GENOMIC DNA]</scope>
    <source>
        <strain evidence="6 7">2A</strain>
    </source>
</reference>
<dbReference type="NCBIfam" id="NF000930">
    <property type="entry name" value="PRK00092.2-2"/>
    <property type="match status" value="1"/>
</dbReference>
<dbReference type="GO" id="GO:0000028">
    <property type="term" value="P:ribosomal small subunit assembly"/>
    <property type="evidence" value="ECO:0007669"/>
    <property type="project" value="TreeGrafter"/>
</dbReference>